<dbReference type="GO" id="GO:0042765">
    <property type="term" value="C:GPI-anchor transamidase complex"/>
    <property type="evidence" value="ECO:0007669"/>
    <property type="project" value="InterPro"/>
</dbReference>
<comment type="subcellular location">
    <subcellularLocation>
        <location evidence="1">Endoplasmic reticulum membrane</location>
        <topology evidence="1">Multi-pass membrane protein</topology>
    </subcellularLocation>
</comment>
<evidence type="ECO:0000256" key="10">
    <source>
        <dbReference type="SAM" id="Phobius"/>
    </source>
</evidence>
<name>A0A913XKC8_EXADI</name>
<keyword evidence="4" id="KW-0337">GPI-anchor biosynthesis</keyword>
<dbReference type="OrthoDB" id="28748at2759"/>
<comment type="similarity">
    <text evidence="3">Belongs to the PIGS family.</text>
</comment>
<evidence type="ECO:0000256" key="7">
    <source>
        <dbReference type="ARBA" id="ARBA00022989"/>
    </source>
</evidence>
<evidence type="ECO:0000313" key="12">
    <source>
        <dbReference type="Proteomes" id="UP000887567"/>
    </source>
</evidence>
<dbReference type="RefSeq" id="XP_020905778.2">
    <property type="nucleotide sequence ID" value="XM_021050119.2"/>
</dbReference>
<dbReference type="GO" id="GO:0016255">
    <property type="term" value="P:attachment of GPI anchor to protein"/>
    <property type="evidence" value="ECO:0007669"/>
    <property type="project" value="InterPro"/>
</dbReference>
<dbReference type="EnsemblMetazoa" id="XM_021050119.2">
    <property type="protein sequence ID" value="XP_020905778.2"/>
    <property type="gene ID" value="LOC110243992"/>
</dbReference>
<evidence type="ECO:0000256" key="3">
    <source>
        <dbReference type="ARBA" id="ARBA00005316"/>
    </source>
</evidence>
<protein>
    <recommendedName>
        <fullName evidence="13">GPI transamidase component PIG-S</fullName>
    </recommendedName>
</protein>
<dbReference type="KEGG" id="epa:110243992"/>
<evidence type="ECO:0000256" key="2">
    <source>
        <dbReference type="ARBA" id="ARBA00004687"/>
    </source>
</evidence>
<evidence type="ECO:0000256" key="6">
    <source>
        <dbReference type="ARBA" id="ARBA00022824"/>
    </source>
</evidence>
<reference evidence="11" key="1">
    <citation type="submission" date="2022-11" db="UniProtKB">
        <authorList>
            <consortium name="EnsemblMetazoa"/>
        </authorList>
    </citation>
    <scope>IDENTIFICATION</scope>
</reference>
<dbReference type="AlphaFoldDB" id="A0A913XKC8"/>
<keyword evidence="8 10" id="KW-0472">Membrane</keyword>
<dbReference type="PANTHER" id="PTHR21072">
    <property type="entry name" value="GPI TRANSAMIDASE COMPONENT PIG-S"/>
    <property type="match status" value="1"/>
</dbReference>
<evidence type="ECO:0000256" key="9">
    <source>
        <dbReference type="ARBA" id="ARBA00023180"/>
    </source>
</evidence>
<keyword evidence="5 10" id="KW-0812">Transmembrane</keyword>
<accession>A0A913XKC8</accession>
<evidence type="ECO:0000256" key="1">
    <source>
        <dbReference type="ARBA" id="ARBA00004477"/>
    </source>
</evidence>
<dbReference type="GO" id="GO:0006506">
    <property type="term" value="P:GPI anchor biosynthetic process"/>
    <property type="evidence" value="ECO:0007669"/>
    <property type="project" value="UniProtKB-KW"/>
</dbReference>
<dbReference type="PANTHER" id="PTHR21072:SF13">
    <property type="entry name" value="GPI TRANSAMIDASE COMPONENT PIG-S"/>
    <property type="match status" value="1"/>
</dbReference>
<evidence type="ECO:0000256" key="8">
    <source>
        <dbReference type="ARBA" id="ARBA00023136"/>
    </source>
</evidence>
<proteinExistence type="inferred from homology"/>
<keyword evidence="7 10" id="KW-1133">Transmembrane helix</keyword>
<keyword evidence="9" id="KW-0325">Glycoprotein</keyword>
<evidence type="ECO:0008006" key="13">
    <source>
        <dbReference type="Google" id="ProtNLM"/>
    </source>
</evidence>
<sequence length="257" mass="29241">MSVILFVLLSAVNSQVNKIVDIIREVYINTNALHNAFSSASKRILQKNDIENIRAQKSVSGYQISFTLLNADPKSVLPQWDIKQATSKFLSPFLQKFDFLDTSVDSQVIHYSSLQIKPKTKDQIHYLKHQDLPHLINPIETSLARLLERISNMVIGDQIQKQVQQALDAIHKSKDYLENGKVKEAFFQAKIALVSSEKAFFDPSILALLYFPDDQKYAIYIPLFLPISLPVIISLFKGAKWLKNGDQPKPTDEKKNN</sequence>
<evidence type="ECO:0000313" key="11">
    <source>
        <dbReference type="EnsemblMetazoa" id="XP_020905778.2"/>
    </source>
</evidence>
<comment type="pathway">
    <text evidence="2">Glycolipid biosynthesis; glycosylphosphatidylinositol-anchor biosynthesis.</text>
</comment>
<organism evidence="11 12">
    <name type="scientific">Exaiptasia diaphana</name>
    <name type="common">Tropical sea anemone</name>
    <name type="synonym">Aiptasia pulchella</name>
    <dbReference type="NCBI Taxonomy" id="2652724"/>
    <lineage>
        <taxon>Eukaryota</taxon>
        <taxon>Metazoa</taxon>
        <taxon>Cnidaria</taxon>
        <taxon>Anthozoa</taxon>
        <taxon>Hexacorallia</taxon>
        <taxon>Actiniaria</taxon>
        <taxon>Aiptasiidae</taxon>
        <taxon>Exaiptasia</taxon>
    </lineage>
</organism>
<keyword evidence="12" id="KW-1185">Reference proteome</keyword>
<dbReference type="Pfam" id="PF10510">
    <property type="entry name" value="PIG-S"/>
    <property type="match status" value="1"/>
</dbReference>
<dbReference type="InterPro" id="IPR019540">
    <property type="entry name" value="PtdIno-glycan_biosynth_class_S"/>
</dbReference>
<dbReference type="GeneID" id="110243992"/>
<dbReference type="Proteomes" id="UP000887567">
    <property type="component" value="Unplaced"/>
</dbReference>
<evidence type="ECO:0000256" key="5">
    <source>
        <dbReference type="ARBA" id="ARBA00022692"/>
    </source>
</evidence>
<feature type="transmembrane region" description="Helical" evidence="10">
    <location>
        <begin position="217"/>
        <end position="236"/>
    </location>
</feature>
<keyword evidence="6" id="KW-0256">Endoplasmic reticulum</keyword>
<evidence type="ECO:0000256" key="4">
    <source>
        <dbReference type="ARBA" id="ARBA00022502"/>
    </source>
</evidence>